<dbReference type="Proteomes" id="UP001281447">
    <property type="component" value="Unassembled WGS sequence"/>
</dbReference>
<evidence type="ECO:0000313" key="1">
    <source>
        <dbReference type="EMBL" id="MDY0396545.1"/>
    </source>
</evidence>
<evidence type="ECO:0000313" key="2">
    <source>
        <dbReference type="Proteomes" id="UP001281447"/>
    </source>
</evidence>
<dbReference type="EMBL" id="JAWDIP010000004">
    <property type="protein sequence ID" value="MDY0396545.1"/>
    <property type="molecule type" value="Genomic_DNA"/>
</dbReference>
<gene>
    <name evidence="1" type="ORF">RWE15_22320</name>
</gene>
<sequence>MNEVNYIRQTLKMYGFSFCEDDIPYIHSILFTIIQEQPSLDRFPLPYHEFPFLIVDKELLK</sequence>
<reference evidence="1 2" key="1">
    <citation type="submission" date="2023-10" db="EMBL/GenBank/DDBJ databases">
        <title>Virgibacillus halophilus 5B73C genome.</title>
        <authorList>
            <person name="Miliotis G."/>
            <person name="Sengupta P."/>
            <person name="Hameed A."/>
            <person name="Chuvochina M."/>
            <person name="Mcdonagh F."/>
            <person name="Simpson A.C."/>
            <person name="Singh N.K."/>
            <person name="Rekha P.D."/>
            <person name="Raman K."/>
            <person name="Hugenholtz P."/>
            <person name="Venkateswaran K."/>
        </authorList>
    </citation>
    <scope>NUCLEOTIDE SEQUENCE [LARGE SCALE GENOMIC DNA]</scope>
    <source>
        <strain evidence="1 2">5B73C</strain>
    </source>
</reference>
<comment type="caution">
    <text evidence="1">The sequence shown here is derived from an EMBL/GenBank/DDBJ whole genome shotgun (WGS) entry which is preliminary data.</text>
</comment>
<dbReference type="RefSeq" id="WP_390353478.1">
    <property type="nucleotide sequence ID" value="NZ_JBHUIZ010000003.1"/>
</dbReference>
<keyword evidence="2" id="KW-1185">Reference proteome</keyword>
<accession>A0ABU5CB34</accession>
<protein>
    <submittedName>
        <fullName evidence="1">Uncharacterized protein</fullName>
    </submittedName>
</protein>
<proteinExistence type="predicted"/>
<organism evidence="1 2">
    <name type="scientific">Tigheibacillus halophilus</name>
    <dbReference type="NCBI Taxonomy" id="361280"/>
    <lineage>
        <taxon>Bacteria</taxon>
        <taxon>Bacillati</taxon>
        <taxon>Bacillota</taxon>
        <taxon>Bacilli</taxon>
        <taxon>Bacillales</taxon>
        <taxon>Bacillaceae</taxon>
        <taxon>Tigheibacillus</taxon>
    </lineage>
</organism>
<name>A0ABU5CB34_9BACI</name>